<gene>
    <name evidence="7" type="ORF">C0187_03740</name>
</gene>
<feature type="transmembrane region" description="Helical" evidence="5">
    <location>
        <begin position="12"/>
        <end position="32"/>
    </location>
</feature>
<evidence type="ECO:0000259" key="6">
    <source>
        <dbReference type="Pfam" id="PF04357"/>
    </source>
</evidence>
<evidence type="ECO:0000256" key="4">
    <source>
        <dbReference type="ARBA" id="ARBA00023136"/>
    </source>
</evidence>
<protein>
    <recommendedName>
        <fullName evidence="6">Translocation and assembly module TamB C-terminal domain-containing protein</fullName>
    </recommendedName>
</protein>
<feature type="domain" description="Translocation and assembly module TamB C-terminal" evidence="6">
    <location>
        <begin position="897"/>
        <end position="992"/>
    </location>
</feature>
<dbReference type="GO" id="GO:0009306">
    <property type="term" value="P:protein secretion"/>
    <property type="evidence" value="ECO:0007669"/>
    <property type="project" value="InterPro"/>
</dbReference>
<evidence type="ECO:0000256" key="5">
    <source>
        <dbReference type="SAM" id="Phobius"/>
    </source>
</evidence>
<evidence type="ECO:0000313" key="7">
    <source>
        <dbReference type="EMBL" id="PMP71505.1"/>
    </source>
</evidence>
<proteinExistence type="predicted"/>
<accession>A0A2J6WMB9</accession>
<dbReference type="AlphaFoldDB" id="A0A2J6WMB9"/>
<dbReference type="EMBL" id="PNIN01000039">
    <property type="protein sequence ID" value="PMP71505.1"/>
    <property type="molecule type" value="Genomic_DNA"/>
</dbReference>
<name>A0A2J6WMB9_9BACT</name>
<dbReference type="InterPro" id="IPR007452">
    <property type="entry name" value="TamB_C"/>
</dbReference>
<reference evidence="7 8" key="1">
    <citation type="submission" date="2018-01" db="EMBL/GenBank/DDBJ databases">
        <title>Metagenomic assembled genomes from two thermal pools in the Uzon Caldera, Kamchatka, Russia.</title>
        <authorList>
            <person name="Wilkins L."/>
            <person name="Ettinger C."/>
        </authorList>
    </citation>
    <scope>NUCLEOTIDE SEQUENCE [LARGE SCALE GENOMIC DNA]</scope>
    <source>
        <strain evidence="7">ZAV-05</strain>
    </source>
</reference>
<comment type="subcellular location">
    <subcellularLocation>
        <location evidence="1">Membrane</location>
        <topology evidence="1">Single-pass membrane protein</topology>
    </subcellularLocation>
</comment>
<organism evidence="7 8">
    <name type="scientific">Calditerrivibrio nitroreducens</name>
    <dbReference type="NCBI Taxonomy" id="477976"/>
    <lineage>
        <taxon>Bacteria</taxon>
        <taxon>Pseudomonadati</taxon>
        <taxon>Deferribacterota</taxon>
        <taxon>Deferribacteres</taxon>
        <taxon>Deferribacterales</taxon>
        <taxon>Calditerrivibrionaceae</taxon>
    </lineage>
</organism>
<dbReference type="Pfam" id="PF04357">
    <property type="entry name" value="TamB"/>
    <property type="match status" value="1"/>
</dbReference>
<keyword evidence="3 5" id="KW-1133">Transmembrane helix</keyword>
<dbReference type="Proteomes" id="UP000242881">
    <property type="component" value="Unassembled WGS sequence"/>
</dbReference>
<evidence type="ECO:0000256" key="2">
    <source>
        <dbReference type="ARBA" id="ARBA00022692"/>
    </source>
</evidence>
<evidence type="ECO:0000256" key="3">
    <source>
        <dbReference type="ARBA" id="ARBA00022989"/>
    </source>
</evidence>
<sequence>MVNEKKGKTYPKIIIALIFFISLIAISINYAIQTNLDYLIKKYSPYEVSIEKVNKLFFPFYFDLKGFTLEVDRAFFKSDSVVLRFYPLRYLMGKSCLDIEISNIKADIPEYFWNQPSKKIDLSKLKDLKISSLYLNTTYNDIKVSLKTNSIFYRYGGEFSIPYLSGDFSKDEIKDRFIGRIKLLYTPKSLKIYQFDLKGENFFVQATRPIDISEGNKAESSFEGFIGENFVRMLNPHLKGLIKLKGDLADRQLHSMIDCNLKYDDKRLNIKLSMAGVIGDKFKFSSDYIVFDNNKIYSEGFFDTKTKKVDLIIKFIDGYKLHEDDNWHPYLNYIKLKDFDSRNGKIQLGITSNEEYTVFSDLMKDDNAYILKNLVARSKTFSAKGNGVYDPDADSIFLDIEGELKNNSDIKHAINNDFYGMIKSKINITKDSIYLKGYYDSNIPQKIYGIETANTRGEFDLSLDNISFTNISTLKTGRIKTKGFINFNTKKENYEVITEAVPFYEVMNFFVEKSDISYKISGKTVVNYSNGDYTGNVDISIDDFKFSPNRVKLSFKNSLMAVDEILLENNRIKPKLLIDFKRDTIDGMIKSEKIKLSGYPIIKNLNLLIKGKPKDPSYKGSVYFEIKHLENNRFDIIGNLNGLTFIHKSDKLYINGYMDIDNSSLSSRITLKRFNIDNISVIGDMEVSSNDLKIFEIRSSDTITILNSFKDIYINNLSLTADSTTIIRGDLIASSSDFKDLKVVLLKSDLNKLNGEIDLKDSKISIKHTNIKKIEGKVRFEYDFNSYPKLDGTLHTIFDVIYPDIKLKLKNIRADGYVSDKKIELSIKSNEISGKLESNRYYDITQYNGNLIFKDIFAEKRGFYGAISGNLLYHGGENQIYGEIFVDKSVFRYAKYEKNNSPTPPMKLPFRYSLKISTTKPVRITDGMLNGYADLNLQLKYEEKLKLNGDIKLINSYFTIQGTKFLVTKGVMKILNNDTIYADMEANGTDALNTTRIYVNGYIPDYRITIYDSKQKGDTYFSSSRNMGSYNLMSKIINDAIFKDIVKNTNRFFGINTIGIEPNASGGIFKVGRKFNDRIEVNYTTSIDENRNSKVGLEYTLFDWFKLTIFSKTDGGTGAGTIFSFDF</sequence>
<keyword evidence="4 5" id="KW-0472">Membrane</keyword>
<dbReference type="GO" id="GO:0005886">
    <property type="term" value="C:plasma membrane"/>
    <property type="evidence" value="ECO:0007669"/>
    <property type="project" value="InterPro"/>
</dbReference>
<comment type="caution">
    <text evidence="7">The sequence shown here is derived from an EMBL/GenBank/DDBJ whole genome shotgun (WGS) entry which is preliminary data.</text>
</comment>
<evidence type="ECO:0000313" key="8">
    <source>
        <dbReference type="Proteomes" id="UP000242881"/>
    </source>
</evidence>
<keyword evidence="2 5" id="KW-0812">Transmembrane</keyword>
<evidence type="ECO:0000256" key="1">
    <source>
        <dbReference type="ARBA" id="ARBA00004167"/>
    </source>
</evidence>